<proteinExistence type="predicted"/>
<sequence length="222" mass="25013">MDKNLIVYDDIQSNEEIRTYIEMADQMLSAQGFTEHSFAHVTKAARVAFDILQTLGYPERTCELARIAGFMHDIGNVINRNDHAQSGALMAYRILNKLGMPPREVAIVIGAIGNHDEGTAVPVGEVAAALILADKSDVRRSRVRNQLEASFDIHDRVNYAVEQSQLIVDLRHELFSLNLTIDTKTGTMLDYFEIFLGRMLLCRRAANYFHMNFQLVINGNVL</sequence>
<organism evidence="2 3">
    <name type="scientific">Harryflintia acetispora</name>
    <dbReference type="NCBI Taxonomy" id="1849041"/>
    <lineage>
        <taxon>Bacteria</taxon>
        <taxon>Bacillati</taxon>
        <taxon>Bacillota</taxon>
        <taxon>Clostridia</taxon>
        <taxon>Eubacteriales</taxon>
        <taxon>Oscillospiraceae</taxon>
        <taxon>Harryflintia</taxon>
    </lineage>
</organism>
<dbReference type="InterPro" id="IPR039967">
    <property type="entry name" value="MJ1020-like"/>
</dbReference>
<evidence type="ECO:0000313" key="3">
    <source>
        <dbReference type="Proteomes" id="UP000294682"/>
    </source>
</evidence>
<dbReference type="Gene3D" id="1.10.3210.10">
    <property type="entry name" value="Hypothetical protein af1432"/>
    <property type="match status" value="1"/>
</dbReference>
<evidence type="ECO:0000259" key="1">
    <source>
        <dbReference type="SMART" id="SM00471"/>
    </source>
</evidence>
<dbReference type="Pfam" id="PF01966">
    <property type="entry name" value="HD"/>
    <property type="match status" value="1"/>
</dbReference>
<dbReference type="SMART" id="SM00471">
    <property type="entry name" value="HDc"/>
    <property type="match status" value="1"/>
</dbReference>
<keyword evidence="3" id="KW-1185">Reference proteome</keyword>
<dbReference type="SUPFAM" id="SSF109604">
    <property type="entry name" value="HD-domain/PDEase-like"/>
    <property type="match status" value="1"/>
</dbReference>
<evidence type="ECO:0000313" key="2">
    <source>
        <dbReference type="EMBL" id="TCL44434.1"/>
    </source>
</evidence>
<protein>
    <recommendedName>
        <fullName evidence="1">HD/PDEase domain-containing protein</fullName>
    </recommendedName>
</protein>
<feature type="domain" description="HD/PDEase" evidence="1">
    <location>
        <begin position="33"/>
        <end position="148"/>
    </location>
</feature>
<name>A0A9X8UKQ2_9FIRM</name>
<comment type="caution">
    <text evidence="2">The sequence shown here is derived from an EMBL/GenBank/DDBJ whole genome shotgun (WGS) entry which is preliminary data.</text>
</comment>
<dbReference type="Proteomes" id="UP000294682">
    <property type="component" value="Unassembled WGS sequence"/>
</dbReference>
<dbReference type="EMBL" id="SLUK01000002">
    <property type="protein sequence ID" value="TCL44434.1"/>
    <property type="molecule type" value="Genomic_DNA"/>
</dbReference>
<dbReference type="AlphaFoldDB" id="A0A9X8UKQ2"/>
<dbReference type="PANTHER" id="PTHR40517">
    <property type="entry name" value="METAL-DEPENDENT PHOSPHOHYDROLASE, HD SUPERFAMILY-RELATED"/>
    <property type="match status" value="1"/>
</dbReference>
<dbReference type="PANTHER" id="PTHR40517:SF1">
    <property type="entry name" value="METAL-DEPENDENT PHOSPHOHYDROLASE, HD SUPERFAMILY-RELATED"/>
    <property type="match status" value="1"/>
</dbReference>
<dbReference type="InterPro" id="IPR006674">
    <property type="entry name" value="HD_domain"/>
</dbReference>
<dbReference type="InterPro" id="IPR003607">
    <property type="entry name" value="HD/PDEase_dom"/>
</dbReference>
<gene>
    <name evidence="2" type="ORF">EDD78_10247</name>
</gene>
<reference evidence="2 3" key="1">
    <citation type="submission" date="2019-03" db="EMBL/GenBank/DDBJ databases">
        <title>Genomic Encyclopedia of Type Strains, Phase IV (KMG-IV): sequencing the most valuable type-strain genomes for metagenomic binning, comparative biology and taxonomic classification.</title>
        <authorList>
            <person name="Goeker M."/>
        </authorList>
    </citation>
    <scope>NUCLEOTIDE SEQUENCE [LARGE SCALE GENOMIC DNA]</scope>
    <source>
        <strain evidence="2 3">DSM 100433</strain>
    </source>
</reference>
<accession>A0A9X8UKQ2</accession>
<dbReference type="CDD" id="cd00077">
    <property type="entry name" value="HDc"/>
    <property type="match status" value="1"/>
</dbReference>